<dbReference type="PANTHER" id="PTHR12483">
    <property type="entry name" value="SOLUTE CARRIER FAMILY 31 COPPER TRANSPORTERS"/>
    <property type="match status" value="1"/>
</dbReference>
<keyword evidence="1 4" id="KW-0812">Transmembrane</keyword>
<dbReference type="Pfam" id="PF04145">
    <property type="entry name" value="Ctr"/>
    <property type="match status" value="1"/>
</dbReference>
<feature type="transmembrane region" description="Helical" evidence="4">
    <location>
        <begin position="37"/>
        <end position="54"/>
    </location>
</feature>
<evidence type="ECO:0000256" key="2">
    <source>
        <dbReference type="ARBA" id="ARBA00022989"/>
    </source>
</evidence>
<dbReference type="GO" id="GO:0005375">
    <property type="term" value="F:copper ion transmembrane transporter activity"/>
    <property type="evidence" value="ECO:0007669"/>
    <property type="project" value="UniProtKB-UniRule"/>
</dbReference>
<evidence type="ECO:0000256" key="1">
    <source>
        <dbReference type="ARBA" id="ARBA00022692"/>
    </source>
</evidence>
<evidence type="ECO:0000256" key="4">
    <source>
        <dbReference type="RuleBase" id="RU367022"/>
    </source>
</evidence>
<evidence type="ECO:0000313" key="5">
    <source>
        <dbReference type="EMBL" id="KHN87546.1"/>
    </source>
</evidence>
<proteinExistence type="inferred from homology"/>
<dbReference type="AlphaFoldDB" id="A0A0B2VVH8"/>
<dbReference type="OrthoDB" id="161814at2759"/>
<feature type="transmembrane region" description="Helical" evidence="4">
    <location>
        <begin position="118"/>
        <end position="137"/>
    </location>
</feature>
<gene>
    <name evidence="5" type="primary">Slc31a1</name>
    <name evidence="5" type="ORF">Tcan_03208</name>
    <name evidence="6" type="ORF">TCNE_LOCUS12282</name>
</gene>
<comment type="similarity">
    <text evidence="4">Belongs to the copper transporter (Ctr) (TC 1.A.56) family. SLC31A subfamily.</text>
</comment>
<sequence>MDHMNDMKKHHMWMWFHTTLDDTVLFDFWIIDAPWKMVVSCAAIFILGVVLEALKYARCKLDDSSSTSMSRTTKYDSLHLPHKIYRSSLISELHALQTLLFAVQLILSYVLMLVFMTFSVWLAIAVTLGISFGYYIFGYRPPSLKRSIARAQSTSHP</sequence>
<keyword evidence="4" id="KW-0186">Copper</keyword>
<reference evidence="6" key="2">
    <citation type="submission" date="2018-11" db="EMBL/GenBank/DDBJ databases">
        <authorList>
            <consortium name="Pathogen Informatics"/>
        </authorList>
    </citation>
    <scope>NUCLEOTIDE SEQUENCE [LARGE SCALE GENOMIC DNA]</scope>
</reference>
<dbReference type="PANTHER" id="PTHR12483:SF115">
    <property type="entry name" value="COPPER TRANSPORT PROTEIN"/>
    <property type="match status" value="1"/>
</dbReference>
<name>A0A0B2VVH8_TOXCA</name>
<keyword evidence="7" id="KW-1185">Reference proteome</keyword>
<feature type="transmembrane region" description="Helical" evidence="4">
    <location>
        <begin position="93"/>
        <end position="112"/>
    </location>
</feature>
<keyword evidence="4" id="KW-0187">Copper transport</keyword>
<evidence type="ECO:0000313" key="6">
    <source>
        <dbReference type="EMBL" id="VDM43603.1"/>
    </source>
</evidence>
<comment type="subcellular location">
    <subcellularLocation>
        <location evidence="4">Membrane</location>
        <topology evidence="4">Multi-pass membrane protein</topology>
    </subcellularLocation>
</comment>
<organism evidence="5 7">
    <name type="scientific">Toxocara canis</name>
    <name type="common">Canine roundworm</name>
    <dbReference type="NCBI Taxonomy" id="6265"/>
    <lineage>
        <taxon>Eukaryota</taxon>
        <taxon>Metazoa</taxon>
        <taxon>Ecdysozoa</taxon>
        <taxon>Nematoda</taxon>
        <taxon>Chromadorea</taxon>
        <taxon>Rhabditida</taxon>
        <taxon>Spirurina</taxon>
        <taxon>Ascaridomorpha</taxon>
        <taxon>Ascaridoidea</taxon>
        <taxon>Toxocaridae</taxon>
        <taxon>Toxocara</taxon>
    </lineage>
</organism>
<dbReference type="GO" id="GO:0016020">
    <property type="term" value="C:membrane"/>
    <property type="evidence" value="ECO:0007669"/>
    <property type="project" value="UniProtKB-SubCell"/>
</dbReference>
<keyword evidence="2 4" id="KW-1133">Transmembrane helix</keyword>
<evidence type="ECO:0000313" key="7">
    <source>
        <dbReference type="Proteomes" id="UP000031036"/>
    </source>
</evidence>
<dbReference type="Proteomes" id="UP000031036">
    <property type="component" value="Unassembled WGS sequence"/>
</dbReference>
<protein>
    <recommendedName>
        <fullName evidence="4">Copper transport protein</fullName>
    </recommendedName>
</protein>
<dbReference type="OMA" id="GPFMWMW"/>
<dbReference type="InterPro" id="IPR007274">
    <property type="entry name" value="Cop_transporter"/>
</dbReference>
<dbReference type="EMBL" id="UYWY01021191">
    <property type="protein sequence ID" value="VDM43603.1"/>
    <property type="molecule type" value="Genomic_DNA"/>
</dbReference>
<dbReference type="EMBL" id="JPKZ01000420">
    <property type="protein sequence ID" value="KHN87546.1"/>
    <property type="molecule type" value="Genomic_DNA"/>
</dbReference>
<evidence type="ECO:0000256" key="3">
    <source>
        <dbReference type="ARBA" id="ARBA00023136"/>
    </source>
</evidence>
<accession>A0A0B2VVH8</accession>
<keyword evidence="4" id="KW-0406">Ion transport</keyword>
<keyword evidence="3 4" id="KW-0472">Membrane</keyword>
<keyword evidence="4" id="KW-0813">Transport</keyword>
<reference evidence="5 7" key="1">
    <citation type="submission" date="2014-11" db="EMBL/GenBank/DDBJ databases">
        <title>Genetic blueprint of the zoonotic pathogen Toxocara canis.</title>
        <authorList>
            <person name="Zhu X.-Q."/>
            <person name="Korhonen P.K."/>
            <person name="Cai H."/>
            <person name="Young N.D."/>
            <person name="Nejsum P."/>
            <person name="von Samson-Himmelstjerna G."/>
            <person name="Boag P.R."/>
            <person name="Tan P."/>
            <person name="Li Q."/>
            <person name="Min J."/>
            <person name="Yang Y."/>
            <person name="Wang X."/>
            <person name="Fang X."/>
            <person name="Hall R.S."/>
            <person name="Hofmann A."/>
            <person name="Sternberg P.W."/>
            <person name="Jex A.R."/>
            <person name="Gasser R.B."/>
        </authorList>
    </citation>
    <scope>NUCLEOTIDE SEQUENCE [LARGE SCALE GENOMIC DNA]</scope>
    <source>
        <strain evidence="5">PN_DK_2014</strain>
    </source>
</reference>